<accession>A0A0G1IER5</accession>
<evidence type="ECO:0000313" key="1">
    <source>
        <dbReference type="EMBL" id="KKT57690.1"/>
    </source>
</evidence>
<dbReference type="EMBL" id="LCIN01000002">
    <property type="protein sequence ID" value="KKT57690.1"/>
    <property type="molecule type" value="Genomic_DNA"/>
</dbReference>
<gene>
    <name evidence="1" type="ORF">UW49_C0002G0086</name>
</gene>
<dbReference type="AlphaFoldDB" id="A0A0G1IER5"/>
<protein>
    <submittedName>
        <fullName evidence="1">Uncharacterized protein</fullName>
    </submittedName>
</protein>
<comment type="caution">
    <text evidence="1">The sequence shown here is derived from an EMBL/GenBank/DDBJ whole genome shotgun (WGS) entry which is preliminary data.</text>
</comment>
<reference evidence="1 2" key="1">
    <citation type="journal article" date="2015" name="Nature">
        <title>rRNA introns, odd ribosomes, and small enigmatic genomes across a large radiation of phyla.</title>
        <authorList>
            <person name="Brown C.T."/>
            <person name="Hug L.A."/>
            <person name="Thomas B.C."/>
            <person name="Sharon I."/>
            <person name="Castelle C.J."/>
            <person name="Singh A."/>
            <person name="Wilkins M.J."/>
            <person name="Williams K.H."/>
            <person name="Banfield J.F."/>
        </authorList>
    </citation>
    <scope>NUCLEOTIDE SEQUENCE [LARGE SCALE GENOMIC DNA]</scope>
</reference>
<dbReference type="Proteomes" id="UP000033977">
    <property type="component" value="Unassembled WGS sequence"/>
</dbReference>
<proteinExistence type="predicted"/>
<organism evidence="1 2">
    <name type="scientific">Candidatus Giovannonibacteria bacterium GW2011_GWB1_44_23</name>
    <dbReference type="NCBI Taxonomy" id="1618652"/>
    <lineage>
        <taxon>Bacteria</taxon>
        <taxon>Candidatus Giovannoniibacteriota</taxon>
    </lineage>
</organism>
<sequence length="81" mass="9059">MSTNTIIQSSSGGKIIVCSDTEHNRVSITVVENNIAATIHLGHPWRRREVQDPNKTAYRDNPEIKQLIKAIQAAHKESRPS</sequence>
<name>A0A0G1IER5_9BACT</name>
<evidence type="ECO:0000313" key="2">
    <source>
        <dbReference type="Proteomes" id="UP000033977"/>
    </source>
</evidence>